<sequence length="261" mass="27518">MPINMGDQFRGLPMGDLIGGPLMAACDAQVRLANATAQFIQHVGFVPRDKPSDTNDTIVFSPDTFDTRNVAFKFNRPKAGGIADTNGNLPHETVELDVPLLAIVKIPSLGIETVDITFDMEVKNSERSSETEDKKGSFAADASVGWGPFSLKVHVEGSVATHKENTRQTDQSAKYHVQVRAVDTGMPEGLARVLDMMNTAIAPKTITDAKTAPAAQAAPRAAATISGDPARSAAPTAASAPLQAAGTVDLHDGSHYVLSKA</sequence>
<comment type="caution">
    <text evidence="1">The sequence shown here is derived from an EMBL/GenBank/DDBJ whole genome shotgun (WGS) entry which is preliminary data.</text>
</comment>
<protein>
    <recommendedName>
        <fullName evidence="3">DUF2589 domain-containing protein</fullName>
    </recommendedName>
</protein>
<dbReference type="Pfam" id="PF11655">
    <property type="entry name" value="DUF2589"/>
    <property type="match status" value="1"/>
</dbReference>
<dbReference type="RefSeq" id="WP_208403905.1">
    <property type="nucleotide sequence ID" value="NZ_BAAAES010000008.1"/>
</dbReference>
<proteinExistence type="predicted"/>
<evidence type="ECO:0000313" key="2">
    <source>
        <dbReference type="Proteomes" id="UP001500238"/>
    </source>
</evidence>
<organism evidence="1 2">
    <name type="scientific">Sphingomonas insulae</name>
    <dbReference type="NCBI Taxonomy" id="424800"/>
    <lineage>
        <taxon>Bacteria</taxon>
        <taxon>Pseudomonadati</taxon>
        <taxon>Pseudomonadota</taxon>
        <taxon>Alphaproteobacteria</taxon>
        <taxon>Sphingomonadales</taxon>
        <taxon>Sphingomonadaceae</taxon>
        <taxon>Sphingomonas</taxon>
    </lineage>
</organism>
<reference evidence="1 2" key="1">
    <citation type="journal article" date="2019" name="Int. J. Syst. Evol. Microbiol.">
        <title>The Global Catalogue of Microorganisms (GCM) 10K type strain sequencing project: providing services to taxonomists for standard genome sequencing and annotation.</title>
        <authorList>
            <consortium name="The Broad Institute Genomics Platform"/>
            <consortium name="The Broad Institute Genome Sequencing Center for Infectious Disease"/>
            <person name="Wu L."/>
            <person name="Ma J."/>
        </authorList>
    </citation>
    <scope>NUCLEOTIDE SEQUENCE [LARGE SCALE GENOMIC DNA]</scope>
    <source>
        <strain evidence="1 2">JCM 14603</strain>
    </source>
</reference>
<dbReference type="EMBL" id="BAAAES010000008">
    <property type="protein sequence ID" value="GAA0669954.1"/>
    <property type="molecule type" value="Genomic_DNA"/>
</dbReference>
<dbReference type="InterPro" id="IPR024510">
    <property type="entry name" value="DUF2589"/>
</dbReference>
<evidence type="ECO:0000313" key="1">
    <source>
        <dbReference type="EMBL" id="GAA0669954.1"/>
    </source>
</evidence>
<name>A0ABN1HVU6_9SPHN</name>
<keyword evidence="2" id="KW-1185">Reference proteome</keyword>
<gene>
    <name evidence="1" type="ORF">GCM10009102_20630</name>
</gene>
<dbReference type="Proteomes" id="UP001500238">
    <property type="component" value="Unassembled WGS sequence"/>
</dbReference>
<evidence type="ECO:0008006" key="3">
    <source>
        <dbReference type="Google" id="ProtNLM"/>
    </source>
</evidence>
<accession>A0ABN1HVU6</accession>